<evidence type="ECO:0000256" key="1">
    <source>
        <dbReference type="SAM" id="SignalP"/>
    </source>
</evidence>
<dbReference type="Proteomes" id="UP001597073">
    <property type="component" value="Unassembled WGS sequence"/>
</dbReference>
<gene>
    <name evidence="2" type="ORF">ACFQZI_03970</name>
</gene>
<feature type="signal peptide" evidence="1">
    <location>
        <begin position="1"/>
        <end position="19"/>
    </location>
</feature>
<evidence type="ECO:0000313" key="2">
    <source>
        <dbReference type="EMBL" id="MFD0763993.1"/>
    </source>
</evidence>
<keyword evidence="3" id="KW-1185">Reference proteome</keyword>
<accession>A0ABW2ZCU4</accession>
<dbReference type="Gene3D" id="2.130.10.10">
    <property type="entry name" value="YVTN repeat-like/Quinoprotein amine dehydrogenase"/>
    <property type="match status" value="1"/>
</dbReference>
<evidence type="ECO:0000313" key="3">
    <source>
        <dbReference type="Proteomes" id="UP001597073"/>
    </source>
</evidence>
<feature type="chain" id="PRO_5047265666" description="Two component regulator propeller" evidence="1">
    <location>
        <begin position="20"/>
        <end position="314"/>
    </location>
</feature>
<dbReference type="InterPro" id="IPR015943">
    <property type="entry name" value="WD40/YVTN_repeat-like_dom_sf"/>
</dbReference>
<keyword evidence="1" id="KW-0732">Signal</keyword>
<sequence length="314" mass="35449">MYKILITFITALSANYVFAQNIKIFNHTNSVLPDNEISRVIIDKDKVWIGTKGIFVYDGKAISPYNNPAVNSHKLDLLFKDKKGSIWFSYNYKNYRLACFDGKSWKLFSSNTNGITINDVHCATEDGNGKLYFGSIQGIVTYNGKTWERFSLPKESIYQYTIRSIAVNPNGDIAIGLNSGLFLYHNKQFKLLNSDNSELQLDVVMAVKYAPDGSLYIGYNGGLGKGGFSILKNDRWTHFNTSNSKLPDQTVRGFEFAENDTWLATNSGLIKLHNKQWSLKKFTSSRWEAILGMAVNKDGTMLIAEPEGFISFKE</sequence>
<reference evidence="3" key="1">
    <citation type="journal article" date="2019" name="Int. J. Syst. Evol. Microbiol.">
        <title>The Global Catalogue of Microorganisms (GCM) 10K type strain sequencing project: providing services to taxonomists for standard genome sequencing and annotation.</title>
        <authorList>
            <consortium name="The Broad Institute Genomics Platform"/>
            <consortium name="The Broad Institute Genome Sequencing Center for Infectious Disease"/>
            <person name="Wu L."/>
            <person name="Ma J."/>
        </authorList>
    </citation>
    <scope>NUCLEOTIDE SEQUENCE [LARGE SCALE GENOMIC DNA]</scope>
    <source>
        <strain evidence="3">CCUG 60742</strain>
    </source>
</reference>
<comment type="caution">
    <text evidence="2">The sequence shown here is derived from an EMBL/GenBank/DDBJ whole genome shotgun (WGS) entry which is preliminary data.</text>
</comment>
<proteinExistence type="predicted"/>
<dbReference type="SUPFAM" id="SSF63829">
    <property type="entry name" value="Calcium-dependent phosphotriesterase"/>
    <property type="match status" value="1"/>
</dbReference>
<protein>
    <recommendedName>
        <fullName evidence="4">Two component regulator propeller</fullName>
    </recommendedName>
</protein>
<organism evidence="2 3">
    <name type="scientific">Mucilaginibacter lutimaris</name>
    <dbReference type="NCBI Taxonomy" id="931629"/>
    <lineage>
        <taxon>Bacteria</taxon>
        <taxon>Pseudomonadati</taxon>
        <taxon>Bacteroidota</taxon>
        <taxon>Sphingobacteriia</taxon>
        <taxon>Sphingobacteriales</taxon>
        <taxon>Sphingobacteriaceae</taxon>
        <taxon>Mucilaginibacter</taxon>
    </lineage>
</organism>
<evidence type="ECO:0008006" key="4">
    <source>
        <dbReference type="Google" id="ProtNLM"/>
    </source>
</evidence>
<name>A0ABW2ZCU4_9SPHI</name>
<dbReference type="EMBL" id="JBHTIA010000003">
    <property type="protein sequence ID" value="MFD0763993.1"/>
    <property type="molecule type" value="Genomic_DNA"/>
</dbReference>
<dbReference type="RefSeq" id="WP_377138708.1">
    <property type="nucleotide sequence ID" value="NZ_JBHTIA010000003.1"/>
</dbReference>